<dbReference type="Pfam" id="PF03413">
    <property type="entry name" value="PepSY"/>
    <property type="match status" value="1"/>
</dbReference>
<comment type="caution">
    <text evidence="4">The sequence shown here is derived from an EMBL/GenBank/DDBJ whole genome shotgun (WGS) entry which is preliminary data.</text>
</comment>
<dbReference type="OrthoDB" id="2381181at2"/>
<keyword evidence="5" id="KW-1185">Reference proteome</keyword>
<dbReference type="InterPro" id="IPR046350">
    <property type="entry name" value="Cystatin_sf"/>
</dbReference>
<dbReference type="InterPro" id="IPR025711">
    <property type="entry name" value="PepSY"/>
</dbReference>
<dbReference type="SUPFAM" id="SSF54403">
    <property type="entry name" value="Cystatin/monellin"/>
    <property type="match status" value="2"/>
</dbReference>
<evidence type="ECO:0000313" key="5">
    <source>
        <dbReference type="Proteomes" id="UP000010523"/>
    </source>
</evidence>
<keyword evidence="1" id="KW-0472">Membrane</keyword>
<dbReference type="AlphaFoldDB" id="I3DWM9"/>
<dbReference type="STRING" id="997296.PB1_13869"/>
<dbReference type="eggNOG" id="COG5353">
    <property type="taxonomic scope" value="Bacteria"/>
</dbReference>
<organism evidence="4 5">
    <name type="scientific">Bacillus methanolicus PB1</name>
    <dbReference type="NCBI Taxonomy" id="997296"/>
    <lineage>
        <taxon>Bacteria</taxon>
        <taxon>Bacillati</taxon>
        <taxon>Bacillota</taxon>
        <taxon>Bacilli</taxon>
        <taxon>Bacillales</taxon>
        <taxon>Bacillaceae</taxon>
        <taxon>Bacillus</taxon>
    </lineage>
</organism>
<dbReference type="Pfam" id="PF17881">
    <property type="entry name" value="TseB"/>
    <property type="match status" value="1"/>
</dbReference>
<dbReference type="InterPro" id="IPR041401">
    <property type="entry name" value="TseB-like_dom"/>
</dbReference>
<feature type="domain" description="PepSY" evidence="2">
    <location>
        <begin position="95"/>
        <end position="149"/>
    </location>
</feature>
<accession>I3DWM9</accession>
<proteinExistence type="predicted"/>
<dbReference type="EMBL" id="AFEU01000003">
    <property type="protein sequence ID" value="EIJ78650.1"/>
    <property type="molecule type" value="Genomic_DNA"/>
</dbReference>
<keyword evidence="1" id="KW-0812">Transmembrane</keyword>
<evidence type="ECO:0000256" key="1">
    <source>
        <dbReference type="SAM" id="Phobius"/>
    </source>
</evidence>
<sequence>MKKLIYISSVAVIIILGFFIVVYLNAFKPVKAAEEKAVMIAKKETDLKSVRDFSLYNGLEPYYVIWGKDSNGENIIVWISEKARKVIVKKEKDGISKKDAIRKLKEEKNPKEILEVRLGMLKNRPSWEIYYLSDNDLINYYYVDFETGEWLTKIENL</sequence>
<gene>
    <name evidence="4" type="ORF">PB1_13869</name>
</gene>
<dbReference type="RefSeq" id="WP_004437301.1">
    <property type="nucleotide sequence ID" value="NZ_AFEU01000003.1"/>
</dbReference>
<evidence type="ECO:0000259" key="2">
    <source>
        <dbReference type="Pfam" id="PF03413"/>
    </source>
</evidence>
<protein>
    <submittedName>
        <fullName evidence="4">Peptidase propeptide and ypeb domain protein</fullName>
    </submittedName>
</protein>
<feature type="transmembrane region" description="Helical" evidence="1">
    <location>
        <begin position="6"/>
        <end position="26"/>
    </location>
</feature>
<reference evidence="4 5" key="1">
    <citation type="journal article" date="2012" name="Appl. Environ. Microbiol.">
        <title>Genome Sequence of Thermotolerant Bacillus methanolicus: Features and Regulation Related to Methylotrophy and Production of L-Lysine and L-Glutamate from Methanol.</title>
        <authorList>
            <person name="Heggeset T.M."/>
            <person name="Krog A."/>
            <person name="Balzer S."/>
            <person name="Wentzel A."/>
            <person name="Ellingsen T.E."/>
            <person name="Brautaset T."/>
        </authorList>
    </citation>
    <scope>NUCLEOTIDE SEQUENCE [LARGE SCALE GENOMIC DNA]</scope>
    <source>
        <strain evidence="4 5">PB1</strain>
    </source>
</reference>
<evidence type="ECO:0000259" key="3">
    <source>
        <dbReference type="Pfam" id="PF17881"/>
    </source>
</evidence>
<evidence type="ECO:0000313" key="4">
    <source>
        <dbReference type="EMBL" id="EIJ78650.1"/>
    </source>
</evidence>
<name>I3DWM9_BACMT</name>
<dbReference type="Proteomes" id="UP000010523">
    <property type="component" value="Unassembled WGS sequence"/>
</dbReference>
<keyword evidence="1" id="KW-1133">Transmembrane helix</keyword>
<feature type="domain" description="Cell wall elongation regulator TseB-like" evidence="3">
    <location>
        <begin position="36"/>
        <end position="80"/>
    </location>
</feature>
<dbReference type="Gene3D" id="3.10.450.40">
    <property type="match status" value="2"/>
</dbReference>
<dbReference type="PATRIC" id="fig|997296.3.peg.2928"/>